<gene>
    <name evidence="1" type="ORF">SAMN05216272_1074</name>
</gene>
<dbReference type="AlphaFoldDB" id="A0A1G8IXS2"/>
<accession>A0A1G8IXS2</accession>
<dbReference type="EMBL" id="FNDS01000007">
    <property type="protein sequence ID" value="SDI23537.1"/>
    <property type="molecule type" value="Genomic_DNA"/>
</dbReference>
<reference evidence="2" key="1">
    <citation type="submission" date="2016-10" db="EMBL/GenBank/DDBJ databases">
        <authorList>
            <person name="Varghese N."/>
            <person name="Submissions S."/>
        </authorList>
    </citation>
    <scope>NUCLEOTIDE SEQUENCE [LARGE SCALE GENOMIC DNA]</scope>
    <source>
        <strain evidence="2">CCM 7469</strain>
    </source>
</reference>
<protein>
    <submittedName>
        <fullName evidence="1">Uncharacterized protein</fullName>
    </submittedName>
</protein>
<proteinExistence type="predicted"/>
<keyword evidence="2" id="KW-1185">Reference proteome</keyword>
<name>A0A1G8IXS2_9PSED</name>
<organism evidence="1 2">
    <name type="scientific">Pseudomonas panipatensis</name>
    <dbReference type="NCBI Taxonomy" id="428992"/>
    <lineage>
        <taxon>Bacteria</taxon>
        <taxon>Pseudomonadati</taxon>
        <taxon>Pseudomonadota</taxon>
        <taxon>Gammaproteobacteria</taxon>
        <taxon>Pseudomonadales</taxon>
        <taxon>Pseudomonadaceae</taxon>
        <taxon>Pseudomonas</taxon>
    </lineage>
</organism>
<evidence type="ECO:0000313" key="2">
    <source>
        <dbReference type="Proteomes" id="UP000199636"/>
    </source>
</evidence>
<evidence type="ECO:0000313" key="1">
    <source>
        <dbReference type="EMBL" id="SDI23537.1"/>
    </source>
</evidence>
<dbReference type="Proteomes" id="UP000199636">
    <property type="component" value="Unassembled WGS sequence"/>
</dbReference>
<sequence>MAAVGADALAGPIAHSLSRSFAARQSRLRRHLPTAFPQLVREMPHSHCGQFRRGSVRTGEAMNINGLDDFSGSAGEKTHSPWRASPGAFASLLSTACPQRRQQFPGIAGNRLRRLASEKSMHRRAGTPPQTIEQKTNSYRQAAKRLGYSPWHTVFPQESQGPLHSSCGRTRKAPESPCSPCSVWRSGLSSGAVRDTRERAARPSTKSLVHSLCTGCLPFCPVTRARPMPVAQAVAMTSRISCASASTRALSLSQEHMKRAPPAPMKV</sequence>